<protein>
    <recommendedName>
        <fullName evidence="8">EamA domain-containing protein</fullName>
    </recommendedName>
</protein>
<dbReference type="InterPro" id="IPR000620">
    <property type="entry name" value="EamA_dom"/>
</dbReference>
<keyword evidence="3" id="KW-1003">Cell membrane</keyword>
<keyword evidence="6 7" id="KW-0472">Membrane</keyword>
<feature type="transmembrane region" description="Helical" evidence="7">
    <location>
        <begin position="269"/>
        <end position="287"/>
    </location>
</feature>
<evidence type="ECO:0000256" key="2">
    <source>
        <dbReference type="ARBA" id="ARBA00007362"/>
    </source>
</evidence>
<feature type="transmembrane region" description="Helical" evidence="7">
    <location>
        <begin position="244"/>
        <end position="263"/>
    </location>
</feature>
<dbReference type="EMBL" id="LZEX01000012">
    <property type="protein sequence ID" value="OBU07366.1"/>
    <property type="molecule type" value="Genomic_DNA"/>
</dbReference>
<feature type="transmembrane region" description="Helical" evidence="7">
    <location>
        <begin position="191"/>
        <end position="209"/>
    </location>
</feature>
<feature type="transmembrane region" description="Helical" evidence="7">
    <location>
        <begin position="33"/>
        <end position="52"/>
    </location>
</feature>
<evidence type="ECO:0000313" key="10">
    <source>
        <dbReference type="Proteomes" id="UP000092247"/>
    </source>
</evidence>
<feature type="domain" description="EamA" evidence="8">
    <location>
        <begin position="6"/>
        <end position="137"/>
    </location>
</feature>
<organism evidence="9 10">
    <name type="scientific">Morganella psychrotolerans</name>
    <dbReference type="NCBI Taxonomy" id="368603"/>
    <lineage>
        <taxon>Bacteria</taxon>
        <taxon>Pseudomonadati</taxon>
        <taxon>Pseudomonadota</taxon>
        <taxon>Gammaproteobacteria</taxon>
        <taxon>Enterobacterales</taxon>
        <taxon>Morganellaceae</taxon>
        <taxon>Morganella</taxon>
    </lineage>
</organism>
<evidence type="ECO:0000313" key="9">
    <source>
        <dbReference type="EMBL" id="OBU07366.1"/>
    </source>
</evidence>
<dbReference type="Pfam" id="PF00892">
    <property type="entry name" value="EamA"/>
    <property type="match status" value="2"/>
</dbReference>
<comment type="similarity">
    <text evidence="2">Belongs to the EamA transporter family.</text>
</comment>
<evidence type="ECO:0000256" key="5">
    <source>
        <dbReference type="ARBA" id="ARBA00022989"/>
    </source>
</evidence>
<feature type="domain" description="EamA" evidence="8">
    <location>
        <begin position="151"/>
        <end position="287"/>
    </location>
</feature>
<keyword evidence="4 7" id="KW-0812">Transmembrane</keyword>
<dbReference type="SUPFAM" id="SSF103481">
    <property type="entry name" value="Multidrug resistance efflux transporter EmrE"/>
    <property type="match status" value="2"/>
</dbReference>
<gene>
    <name evidence="9" type="ORF">AYY17_05010</name>
</gene>
<dbReference type="InterPro" id="IPR050638">
    <property type="entry name" value="AA-Vitamin_Transporters"/>
</dbReference>
<dbReference type="RefSeq" id="WP_067423405.1">
    <property type="nucleotide sequence ID" value="NZ_LZEX01000012.1"/>
</dbReference>
<evidence type="ECO:0000256" key="7">
    <source>
        <dbReference type="SAM" id="Phobius"/>
    </source>
</evidence>
<dbReference type="InterPro" id="IPR037185">
    <property type="entry name" value="EmrE-like"/>
</dbReference>
<evidence type="ECO:0000256" key="1">
    <source>
        <dbReference type="ARBA" id="ARBA00004651"/>
    </source>
</evidence>
<feature type="transmembrane region" description="Helical" evidence="7">
    <location>
        <begin position="121"/>
        <end position="142"/>
    </location>
</feature>
<dbReference type="PANTHER" id="PTHR32322:SF2">
    <property type="entry name" value="EAMA DOMAIN-CONTAINING PROTEIN"/>
    <property type="match status" value="1"/>
</dbReference>
<name>A0A1B8HE67_9GAMM</name>
<evidence type="ECO:0000256" key="4">
    <source>
        <dbReference type="ARBA" id="ARBA00022692"/>
    </source>
</evidence>
<dbReference type="AlphaFoldDB" id="A0A1B8HE67"/>
<feature type="transmembrane region" description="Helical" evidence="7">
    <location>
        <begin position="64"/>
        <end position="83"/>
    </location>
</feature>
<comment type="subcellular location">
    <subcellularLocation>
        <location evidence="1">Cell membrane</location>
        <topology evidence="1">Multi-pass membrane protein</topology>
    </subcellularLocation>
</comment>
<proteinExistence type="inferred from homology"/>
<accession>A0A1B8HE67</accession>
<dbReference type="PANTHER" id="PTHR32322">
    <property type="entry name" value="INNER MEMBRANE TRANSPORTER"/>
    <property type="match status" value="1"/>
</dbReference>
<feature type="transmembrane region" description="Helical" evidence="7">
    <location>
        <begin position="215"/>
        <end position="237"/>
    </location>
</feature>
<sequence length="304" mass="32442">MNNKTALAFAFLGIIWGTNFVFMRWASEWITPVQIVFLRVMFGFVPIAILAWTQKALCKSHLRYTGHFLVMALLATVIYYWAFASGTSLLLSGVSGVLSGAIPLFSFIVAAVFLRQEKITAGRLGGILLGFAGVVLIAKPWQVSGDNISLAGVGYMILGSLSVGISFVYAKKFLADKKIAPPALATYQIGLALLILTFITPFTGITAIAQDTTASLGLIIGLGLLGTGIAYLTYYYLILNLGAVVASSVTYIPPVVALIAGVTVANEQIGLTEVLSMVLILSGVFLLQRPSRRPEAVKDAEAVQ</sequence>
<dbReference type="Proteomes" id="UP000092247">
    <property type="component" value="Unassembled WGS sequence"/>
</dbReference>
<evidence type="ECO:0000256" key="6">
    <source>
        <dbReference type="ARBA" id="ARBA00023136"/>
    </source>
</evidence>
<evidence type="ECO:0000256" key="3">
    <source>
        <dbReference type="ARBA" id="ARBA00022475"/>
    </source>
</evidence>
<evidence type="ECO:0000259" key="8">
    <source>
        <dbReference type="Pfam" id="PF00892"/>
    </source>
</evidence>
<feature type="transmembrane region" description="Helical" evidence="7">
    <location>
        <begin position="89"/>
        <end position="114"/>
    </location>
</feature>
<feature type="transmembrane region" description="Helical" evidence="7">
    <location>
        <begin position="148"/>
        <end position="170"/>
    </location>
</feature>
<comment type="caution">
    <text evidence="9">The sequence shown here is derived from an EMBL/GenBank/DDBJ whole genome shotgun (WGS) entry which is preliminary data.</text>
</comment>
<reference evidence="9 10" key="1">
    <citation type="submission" date="2016-06" db="EMBL/GenBank/DDBJ databases">
        <authorList>
            <person name="Kjaerup R.B."/>
            <person name="Dalgaard T.S."/>
            <person name="Juul-Madsen H.R."/>
        </authorList>
    </citation>
    <scope>NUCLEOTIDE SEQUENCE [LARGE SCALE GENOMIC DNA]</scope>
    <source>
        <strain evidence="9 10">GCSL-Mp3</strain>
    </source>
</reference>
<dbReference type="GO" id="GO:0016020">
    <property type="term" value="C:membrane"/>
    <property type="evidence" value="ECO:0007669"/>
    <property type="project" value="UniProtKB-SubCell"/>
</dbReference>
<keyword evidence="5 7" id="KW-1133">Transmembrane helix</keyword>
<feature type="transmembrane region" description="Helical" evidence="7">
    <location>
        <begin position="7"/>
        <end position="27"/>
    </location>
</feature>